<proteinExistence type="inferred from homology"/>
<evidence type="ECO:0000313" key="5">
    <source>
        <dbReference type="EMBL" id="GMH62796.1"/>
    </source>
</evidence>
<dbReference type="CDD" id="cd21937">
    <property type="entry name" value="ZIP_MycBP-like"/>
    <property type="match status" value="1"/>
</dbReference>
<reference evidence="6" key="1">
    <citation type="journal article" date="2023" name="Commun. Biol.">
        <title>Genome analysis of Parmales, the sister group of diatoms, reveals the evolutionary specialization of diatoms from phago-mixotrophs to photoautotrophs.</title>
        <authorList>
            <person name="Ban H."/>
            <person name="Sato S."/>
            <person name="Yoshikawa S."/>
            <person name="Yamada K."/>
            <person name="Nakamura Y."/>
            <person name="Ichinomiya M."/>
            <person name="Sato N."/>
            <person name="Blanc-Mathieu R."/>
            <person name="Endo H."/>
            <person name="Kuwata A."/>
            <person name="Ogata H."/>
        </authorList>
    </citation>
    <scope>NUCLEOTIDE SEQUENCE [LARGE SCALE GENOMIC DNA]</scope>
    <source>
        <strain evidence="6">NIES 3701</strain>
    </source>
</reference>
<protein>
    <recommendedName>
        <fullName evidence="7">c-Myc-binding protein</fullName>
    </recommendedName>
</protein>
<dbReference type="Gene3D" id="6.10.250.1060">
    <property type="match status" value="1"/>
</dbReference>
<dbReference type="GO" id="GO:0003713">
    <property type="term" value="F:transcription coactivator activity"/>
    <property type="evidence" value="ECO:0007669"/>
    <property type="project" value="InterPro"/>
</dbReference>
<evidence type="ECO:0000256" key="2">
    <source>
        <dbReference type="ARBA" id="ARBA00009389"/>
    </source>
</evidence>
<keyword evidence="6" id="KW-1185">Reference proteome</keyword>
<dbReference type="GO" id="GO:0005634">
    <property type="term" value="C:nucleus"/>
    <property type="evidence" value="ECO:0007669"/>
    <property type="project" value="UniProtKB-SubCell"/>
</dbReference>
<dbReference type="PANTHER" id="PTHR13168">
    <property type="entry name" value="ASSOCIATE OF C-MYC AMY-1"/>
    <property type="match status" value="1"/>
</dbReference>
<evidence type="ECO:0000256" key="1">
    <source>
        <dbReference type="ARBA" id="ARBA00004123"/>
    </source>
</evidence>
<dbReference type="Proteomes" id="UP001165085">
    <property type="component" value="Unassembled WGS sequence"/>
</dbReference>
<dbReference type="AlphaFoldDB" id="A0A9W6ZZJ0"/>
<evidence type="ECO:0000256" key="3">
    <source>
        <dbReference type="ARBA" id="ARBA00023242"/>
    </source>
</evidence>
<evidence type="ECO:0000313" key="6">
    <source>
        <dbReference type="Proteomes" id="UP001165085"/>
    </source>
</evidence>
<dbReference type="PANTHER" id="PTHR13168:SF0">
    <property type="entry name" value="C-MYC-BINDING PROTEIN"/>
    <property type="match status" value="1"/>
</dbReference>
<dbReference type="OrthoDB" id="524165at2759"/>
<gene>
    <name evidence="5" type="ORF">TrST_g12874</name>
</gene>
<name>A0A9W6ZZJ0_9STRA</name>
<comment type="subcellular location">
    <subcellularLocation>
        <location evidence="1">Nucleus</location>
    </subcellularLocation>
</comment>
<dbReference type="EMBL" id="BRXY01000080">
    <property type="protein sequence ID" value="GMH62796.1"/>
    <property type="molecule type" value="Genomic_DNA"/>
</dbReference>
<keyword evidence="3" id="KW-0539">Nucleus</keyword>
<evidence type="ECO:0000256" key="4">
    <source>
        <dbReference type="SAM" id="MobiDB-lite"/>
    </source>
</evidence>
<comment type="caution">
    <text evidence="5">The sequence shown here is derived from an EMBL/GenBank/DDBJ whole genome shotgun (WGS) entry which is preliminary data.</text>
</comment>
<dbReference type="InterPro" id="IPR026060">
    <property type="entry name" value="AMY1"/>
</dbReference>
<dbReference type="PRINTS" id="PR02028">
    <property type="entry name" value="CMYCBINDINGP"/>
</dbReference>
<sequence length="96" mass="11081">MSNYQTPDSKKEEFRKYLEKSGVIDALTKVLVGLYEEPERPPNAVDYIKRYMGAPTGVDVEALRIENEELKKEVTELRATQEEMSQRLREAEEADS</sequence>
<evidence type="ECO:0008006" key="7">
    <source>
        <dbReference type="Google" id="ProtNLM"/>
    </source>
</evidence>
<feature type="region of interest" description="Disordered" evidence="4">
    <location>
        <begin position="76"/>
        <end position="96"/>
    </location>
</feature>
<comment type="similarity">
    <text evidence="2">Belongs to the AMY1 family.</text>
</comment>
<organism evidence="5 6">
    <name type="scientific">Triparma strigata</name>
    <dbReference type="NCBI Taxonomy" id="1606541"/>
    <lineage>
        <taxon>Eukaryota</taxon>
        <taxon>Sar</taxon>
        <taxon>Stramenopiles</taxon>
        <taxon>Ochrophyta</taxon>
        <taxon>Bolidophyceae</taxon>
        <taxon>Parmales</taxon>
        <taxon>Triparmaceae</taxon>
        <taxon>Triparma</taxon>
    </lineage>
</organism>
<accession>A0A9W6ZZJ0</accession>